<dbReference type="SMART" id="SM00710">
    <property type="entry name" value="PbH1"/>
    <property type="match status" value="5"/>
</dbReference>
<feature type="region of interest" description="Disordered" evidence="1">
    <location>
        <begin position="482"/>
        <end position="515"/>
    </location>
</feature>
<dbReference type="InterPro" id="IPR011050">
    <property type="entry name" value="Pectin_lyase_fold/virulence"/>
</dbReference>
<gene>
    <name evidence="3" type="ORF">CLG85_012195</name>
</gene>
<evidence type="ECO:0000313" key="3">
    <source>
        <dbReference type="EMBL" id="MCT4371036.1"/>
    </source>
</evidence>
<feature type="compositionally biased region" description="Basic and acidic residues" evidence="1">
    <location>
        <begin position="502"/>
        <end position="515"/>
    </location>
</feature>
<keyword evidence="4" id="KW-1185">Reference proteome</keyword>
<accession>A0ABT2KLQ7</accession>
<dbReference type="SUPFAM" id="SSF51126">
    <property type="entry name" value="Pectin lyase-like"/>
    <property type="match status" value="1"/>
</dbReference>
<evidence type="ECO:0000313" key="4">
    <source>
        <dbReference type="Proteomes" id="UP000217448"/>
    </source>
</evidence>
<dbReference type="InterPro" id="IPR006626">
    <property type="entry name" value="PbH1"/>
</dbReference>
<sequence>MVAGRHDGVPIPAGPTRGSTQPRPHSCAPRRRLVCLALAMLLGSVSLAAQPVWAQTPSSETEPPGATDSQTVLRVAGPQELRAALARARGGEVIALAPGDYGTLGLRGAAASFDRPVTLRSADPDDRARFERIALRGARNLVLEQLDFHHQPEAGEGKLMAMLEVRGSGDDPARGITVRGCRFAGAPVADGIGADPRDAVAVARQQGLVTGNYAGMGIRMQNAEDVTVTGNEVTGVYRGFSLERVAGLEVSGNLVHDVRSDGMTFGQLEHARIERNIVRDLHPWRHAEAEHRGDHPDLMQFWTTNSDAATRDVVIRGNLLVQRAVGENDRAQGIFMRNSKAEADDASEEFFFRDLVIEDNVILSAHINALVVGESIGLSVSGNLLLQEPGAGPDKVATPILSIARRSSGVRVGDNLLPDLSRNYATVQGYASLAEGAALGWEVRGNRFTRRDREAGTVLSEEGAMLFRYDRTLAEIEAAMGQRPADGTSAPGREIALPKTPCKPEEDREGVAQCL</sequence>
<protein>
    <submittedName>
        <fullName evidence="3">Right-handed parallel beta-helix repeat-containing protein</fullName>
    </submittedName>
</protein>
<dbReference type="RefSeq" id="WP_260348993.1">
    <property type="nucleotide sequence ID" value="NZ_NTHN02000020.1"/>
</dbReference>
<dbReference type="InterPro" id="IPR012334">
    <property type="entry name" value="Pectin_lyas_fold"/>
</dbReference>
<evidence type="ECO:0000256" key="2">
    <source>
        <dbReference type="SAM" id="SignalP"/>
    </source>
</evidence>
<dbReference type="Proteomes" id="UP000217448">
    <property type="component" value="Unassembled WGS sequence"/>
</dbReference>
<organism evidence="3 4">
    <name type="scientific">Alloyangia mangrovi</name>
    <dbReference type="NCBI Taxonomy" id="1779329"/>
    <lineage>
        <taxon>Bacteria</taxon>
        <taxon>Pseudomonadati</taxon>
        <taxon>Pseudomonadota</taxon>
        <taxon>Alphaproteobacteria</taxon>
        <taxon>Rhodobacterales</taxon>
        <taxon>Roseobacteraceae</taxon>
        <taxon>Alloyangia</taxon>
    </lineage>
</organism>
<dbReference type="Gene3D" id="2.160.20.10">
    <property type="entry name" value="Single-stranded right-handed beta-helix, Pectin lyase-like"/>
    <property type="match status" value="1"/>
</dbReference>
<dbReference type="EMBL" id="NTHN02000020">
    <property type="protein sequence ID" value="MCT4371036.1"/>
    <property type="molecule type" value="Genomic_DNA"/>
</dbReference>
<feature type="region of interest" description="Disordered" evidence="1">
    <location>
        <begin position="1"/>
        <end position="27"/>
    </location>
</feature>
<comment type="caution">
    <text evidence="3">The sequence shown here is derived from an EMBL/GenBank/DDBJ whole genome shotgun (WGS) entry which is preliminary data.</text>
</comment>
<reference evidence="4" key="1">
    <citation type="submission" date="2023-07" db="EMBL/GenBank/DDBJ databases">
        <title>Yangia mangrovi SAOS 153D genome.</title>
        <authorList>
            <person name="Verma A."/>
            <person name="Pal Y."/>
            <person name="Sundharam S."/>
            <person name="Bisht B."/>
            <person name="Srinivasan K."/>
        </authorList>
    </citation>
    <scope>NUCLEOTIDE SEQUENCE [LARGE SCALE GENOMIC DNA]</scope>
    <source>
        <strain evidence="4">SAOS 153D</strain>
    </source>
</reference>
<evidence type="ECO:0000256" key="1">
    <source>
        <dbReference type="SAM" id="MobiDB-lite"/>
    </source>
</evidence>
<feature type="signal peptide" evidence="2">
    <location>
        <begin position="1"/>
        <end position="48"/>
    </location>
</feature>
<proteinExistence type="predicted"/>
<feature type="chain" id="PRO_5045446604" evidence="2">
    <location>
        <begin position="49"/>
        <end position="515"/>
    </location>
</feature>
<keyword evidence="2" id="KW-0732">Signal</keyword>
<name>A0ABT2KLQ7_9RHOB</name>